<keyword evidence="4" id="KW-0411">Iron-sulfur</keyword>
<evidence type="ECO:0000256" key="4">
    <source>
        <dbReference type="ARBA" id="ARBA00023014"/>
    </source>
</evidence>
<dbReference type="Pfam" id="PF04055">
    <property type="entry name" value="Radical_SAM"/>
    <property type="match status" value="1"/>
</dbReference>
<dbReference type="RefSeq" id="WP_406791709.1">
    <property type="nucleotide sequence ID" value="NZ_JBJHZX010000010.1"/>
</dbReference>
<dbReference type="InterPro" id="IPR013785">
    <property type="entry name" value="Aldolase_TIM"/>
</dbReference>
<feature type="domain" description="Radical SAM core" evidence="5">
    <location>
        <begin position="109"/>
        <end position="316"/>
    </location>
</feature>
<evidence type="ECO:0000259" key="5">
    <source>
        <dbReference type="PROSITE" id="PS51918"/>
    </source>
</evidence>
<accession>A0ABW8SK66</accession>
<dbReference type="Gene3D" id="3.20.20.70">
    <property type="entry name" value="Aldolase class I"/>
    <property type="match status" value="1"/>
</dbReference>
<evidence type="ECO:0000256" key="1">
    <source>
        <dbReference type="ARBA" id="ARBA00022691"/>
    </source>
</evidence>
<dbReference type="PANTHER" id="PTHR43524:SF1">
    <property type="entry name" value="RADICAL SAM SUPERFAMILY PROTEIN"/>
    <property type="match status" value="1"/>
</dbReference>
<dbReference type="PANTHER" id="PTHR43524">
    <property type="entry name" value="RADICAL SAM SUPERFAMILY PROTEIN"/>
    <property type="match status" value="1"/>
</dbReference>
<reference evidence="6 7" key="1">
    <citation type="submission" date="2024-11" db="EMBL/GenBank/DDBJ databases">
        <authorList>
            <person name="Heng Y.C."/>
            <person name="Lim A.C.H."/>
            <person name="Lee J.K.Y."/>
            <person name="Kittelmann S."/>
        </authorList>
    </citation>
    <scope>NUCLEOTIDE SEQUENCE [LARGE SCALE GENOMIC DNA]</scope>
    <source>
        <strain evidence="6 7">WILCCON 0269</strain>
    </source>
</reference>
<evidence type="ECO:0000313" key="7">
    <source>
        <dbReference type="Proteomes" id="UP001623660"/>
    </source>
</evidence>
<proteinExistence type="predicted"/>
<dbReference type="SFLD" id="SFLDS00029">
    <property type="entry name" value="Radical_SAM"/>
    <property type="match status" value="1"/>
</dbReference>
<evidence type="ECO:0000313" key="6">
    <source>
        <dbReference type="EMBL" id="MFL0195593.1"/>
    </source>
</evidence>
<keyword evidence="3" id="KW-0408">Iron</keyword>
<protein>
    <submittedName>
        <fullName evidence="6">Radical SAM protein</fullName>
    </submittedName>
</protein>
<keyword evidence="2" id="KW-0479">Metal-binding</keyword>
<dbReference type="SFLD" id="SFLDG01067">
    <property type="entry name" value="SPASM/twitch_domain_containing"/>
    <property type="match status" value="1"/>
</dbReference>
<dbReference type="InterPro" id="IPR058240">
    <property type="entry name" value="rSAM_sf"/>
</dbReference>
<organism evidence="6 7">
    <name type="scientific">Candidatus Clostridium eludens</name>
    <dbReference type="NCBI Taxonomy" id="3381663"/>
    <lineage>
        <taxon>Bacteria</taxon>
        <taxon>Bacillati</taxon>
        <taxon>Bacillota</taxon>
        <taxon>Clostridia</taxon>
        <taxon>Eubacteriales</taxon>
        <taxon>Clostridiaceae</taxon>
        <taxon>Clostridium</taxon>
    </lineage>
</organism>
<evidence type="ECO:0000256" key="3">
    <source>
        <dbReference type="ARBA" id="ARBA00023004"/>
    </source>
</evidence>
<dbReference type="InterPro" id="IPR007197">
    <property type="entry name" value="rSAM"/>
</dbReference>
<dbReference type="CDD" id="cd01335">
    <property type="entry name" value="Radical_SAM"/>
    <property type="match status" value="1"/>
</dbReference>
<evidence type="ECO:0000256" key="2">
    <source>
        <dbReference type="ARBA" id="ARBA00022723"/>
    </source>
</evidence>
<dbReference type="EMBL" id="JBJHZX010000010">
    <property type="protein sequence ID" value="MFL0195593.1"/>
    <property type="molecule type" value="Genomic_DNA"/>
</dbReference>
<keyword evidence="7" id="KW-1185">Reference proteome</keyword>
<dbReference type="SUPFAM" id="SSF102114">
    <property type="entry name" value="Radical SAM enzymes"/>
    <property type="match status" value="1"/>
</dbReference>
<gene>
    <name evidence="6" type="ORF">ACJDU8_08455</name>
</gene>
<comment type="caution">
    <text evidence="6">The sequence shown here is derived from an EMBL/GenBank/DDBJ whole genome shotgun (WGS) entry which is preliminary data.</text>
</comment>
<dbReference type="PROSITE" id="PS51918">
    <property type="entry name" value="RADICAL_SAM"/>
    <property type="match status" value="1"/>
</dbReference>
<keyword evidence="1" id="KW-0949">S-adenosyl-L-methionine</keyword>
<dbReference type="Proteomes" id="UP001623660">
    <property type="component" value="Unassembled WGS sequence"/>
</dbReference>
<dbReference type="InterPro" id="IPR023885">
    <property type="entry name" value="4Fe4S-binding_SPASM_dom"/>
</dbReference>
<name>A0ABW8SK66_9CLOT</name>
<dbReference type="CDD" id="cd21128">
    <property type="entry name" value="SPASM_rSAM"/>
    <property type="match status" value="1"/>
</dbReference>
<sequence>MKTSGILEKTAKDALVKAGLELLNRNPEENIDRLFALIKKTIRRDKENLTKIEAVQELYETNPSIHQLITGIIKDSNKKCINKFFTNFLGNAVWYGMPKRAKFFSETGIKTPFTILMSPSMRCNLSCRGCYASSYSKEDDIPEKEVDRIIKEARTLGIYFFVILGGEPFINDYMLNIYKKYNDCMFVPFSNGTLFDEKLADRIKELGNILPMFSVEGFEEETDIRRGKGVFKDVMSAMELLKERGVLFGVSTAVSRYNVDTVISDEFIDMLVGKGAKMGWYFIFMPVGKKPDVNLMLTPKQRIRLGERVREIRSSKPYFAIDFFNDAPYVGGCIAGKYYCHINSKEDVEPCIFAHFAADNLKEKKLVDVFNSDFFKELRHRQPYNSNLLLPCMMIDNTYEIRDIAKKTGVSPTDEGAKMMLEDLEFQSKLDEISKEFKSYAEEAWKEDFKGHGNYKMSKG</sequence>
<dbReference type="Pfam" id="PF13186">
    <property type="entry name" value="SPASM"/>
    <property type="match status" value="1"/>
</dbReference>